<organism evidence="2 3">
    <name type="scientific">Batillaria attramentaria</name>
    <dbReference type="NCBI Taxonomy" id="370345"/>
    <lineage>
        <taxon>Eukaryota</taxon>
        <taxon>Metazoa</taxon>
        <taxon>Spiralia</taxon>
        <taxon>Lophotrochozoa</taxon>
        <taxon>Mollusca</taxon>
        <taxon>Gastropoda</taxon>
        <taxon>Caenogastropoda</taxon>
        <taxon>Sorbeoconcha</taxon>
        <taxon>Cerithioidea</taxon>
        <taxon>Batillariidae</taxon>
        <taxon>Batillaria</taxon>
    </lineage>
</organism>
<feature type="chain" id="PRO_5044879392" evidence="1">
    <location>
        <begin position="26"/>
        <end position="194"/>
    </location>
</feature>
<feature type="signal peptide" evidence="1">
    <location>
        <begin position="1"/>
        <end position="25"/>
    </location>
</feature>
<keyword evidence="3" id="KW-1185">Reference proteome</keyword>
<evidence type="ECO:0000313" key="2">
    <source>
        <dbReference type="EMBL" id="KAK7452075.1"/>
    </source>
</evidence>
<gene>
    <name evidence="2" type="ORF">BaRGS_00039773</name>
</gene>
<sequence>MKVKRRAVWFVCLLLGACLPGNTDGRKCAGFDFPTLSNNTLTAKENDTISFPFRLNYHNCTTRDFVLTVAKRDQETGRYGYFCKIPHMNGRCHALSQQTGCYCMEEPGSYRFSKTADMADNATWVWMSDGLAEDEEVIFRIISPPEFPLSNTSAFSFDAARDAKLSFQVRTHTAEISDCDLTQLTSSHRSQDCS</sequence>
<protein>
    <submittedName>
        <fullName evidence="2">Uncharacterized protein</fullName>
    </submittedName>
</protein>
<comment type="caution">
    <text evidence="2">The sequence shown here is derived from an EMBL/GenBank/DDBJ whole genome shotgun (WGS) entry which is preliminary data.</text>
</comment>
<proteinExistence type="predicted"/>
<dbReference type="AlphaFoldDB" id="A0ABD0J2R4"/>
<keyword evidence="1" id="KW-0732">Signal</keyword>
<accession>A0ABD0J2R4</accession>
<dbReference type="EMBL" id="JACVVK020000722">
    <property type="protein sequence ID" value="KAK7452075.1"/>
    <property type="molecule type" value="Genomic_DNA"/>
</dbReference>
<evidence type="ECO:0000256" key="1">
    <source>
        <dbReference type="SAM" id="SignalP"/>
    </source>
</evidence>
<feature type="non-terminal residue" evidence="2">
    <location>
        <position position="194"/>
    </location>
</feature>
<evidence type="ECO:0000313" key="3">
    <source>
        <dbReference type="Proteomes" id="UP001519460"/>
    </source>
</evidence>
<dbReference type="PROSITE" id="PS51257">
    <property type="entry name" value="PROKAR_LIPOPROTEIN"/>
    <property type="match status" value="1"/>
</dbReference>
<reference evidence="2 3" key="1">
    <citation type="journal article" date="2023" name="Sci. Data">
        <title>Genome assembly of the Korean intertidal mud-creeper Batillaria attramentaria.</title>
        <authorList>
            <person name="Patra A.K."/>
            <person name="Ho P.T."/>
            <person name="Jun S."/>
            <person name="Lee S.J."/>
            <person name="Kim Y."/>
            <person name="Won Y.J."/>
        </authorList>
    </citation>
    <scope>NUCLEOTIDE SEQUENCE [LARGE SCALE GENOMIC DNA]</scope>
    <source>
        <strain evidence="2">Wonlab-2016</strain>
    </source>
</reference>
<name>A0ABD0J2R4_9CAEN</name>
<dbReference type="Proteomes" id="UP001519460">
    <property type="component" value="Unassembled WGS sequence"/>
</dbReference>